<evidence type="ECO:0000256" key="3">
    <source>
        <dbReference type="ARBA" id="ARBA00022679"/>
    </source>
</evidence>
<dbReference type="CDD" id="cd14014">
    <property type="entry name" value="STKc_PknB_like"/>
    <property type="match status" value="1"/>
</dbReference>
<evidence type="ECO:0000256" key="4">
    <source>
        <dbReference type="ARBA" id="ARBA00022741"/>
    </source>
</evidence>
<dbReference type="InterPro" id="IPR011009">
    <property type="entry name" value="Kinase-like_dom_sf"/>
</dbReference>
<organism evidence="10 11">
    <name type="scientific">Streptomyces salyersiae</name>
    <dbReference type="NCBI Taxonomy" id="3075530"/>
    <lineage>
        <taxon>Bacteria</taxon>
        <taxon>Bacillati</taxon>
        <taxon>Actinomycetota</taxon>
        <taxon>Actinomycetes</taxon>
        <taxon>Kitasatosporales</taxon>
        <taxon>Streptomycetaceae</taxon>
        <taxon>Streptomyces</taxon>
    </lineage>
</organism>
<evidence type="ECO:0000259" key="9">
    <source>
        <dbReference type="PROSITE" id="PS50011"/>
    </source>
</evidence>
<accession>A0ABU2RYV0</accession>
<gene>
    <name evidence="10" type="ORF">RM649_34750</name>
</gene>
<dbReference type="InterPro" id="IPR050660">
    <property type="entry name" value="NEK_Ser/Thr_kinase"/>
</dbReference>
<evidence type="ECO:0000256" key="1">
    <source>
        <dbReference type="ARBA" id="ARBA00010886"/>
    </source>
</evidence>
<dbReference type="Pfam" id="PF00497">
    <property type="entry name" value="SBP_bac_3"/>
    <property type="match status" value="1"/>
</dbReference>
<reference evidence="11" key="1">
    <citation type="submission" date="2023-07" db="EMBL/GenBank/DDBJ databases">
        <title>30 novel species of actinomycetes from the DSMZ collection.</title>
        <authorList>
            <person name="Nouioui I."/>
        </authorList>
    </citation>
    <scope>NUCLEOTIDE SEQUENCE [LARGE SCALE GENOMIC DNA]</scope>
    <source>
        <strain evidence="11">DSM 41770</strain>
    </source>
</reference>
<dbReference type="GO" id="GO:0004674">
    <property type="term" value="F:protein serine/threonine kinase activity"/>
    <property type="evidence" value="ECO:0007669"/>
    <property type="project" value="UniProtKB-EC"/>
</dbReference>
<dbReference type="RefSeq" id="WP_311661624.1">
    <property type="nucleotide sequence ID" value="NZ_JAVREX010000028.1"/>
</dbReference>
<dbReference type="Gene3D" id="1.10.510.10">
    <property type="entry name" value="Transferase(Phosphotransferase) domain 1"/>
    <property type="match status" value="1"/>
</dbReference>
<dbReference type="PANTHER" id="PTHR43671:SF13">
    <property type="entry name" value="SERINE_THREONINE-PROTEIN KINASE NEK2"/>
    <property type="match status" value="1"/>
</dbReference>
<dbReference type="PROSITE" id="PS00108">
    <property type="entry name" value="PROTEIN_KINASE_ST"/>
    <property type="match status" value="1"/>
</dbReference>
<evidence type="ECO:0000256" key="6">
    <source>
        <dbReference type="ARBA" id="ARBA00022840"/>
    </source>
</evidence>
<evidence type="ECO:0000313" key="11">
    <source>
        <dbReference type="Proteomes" id="UP001183777"/>
    </source>
</evidence>
<dbReference type="SMART" id="SM00220">
    <property type="entry name" value="S_TKc"/>
    <property type="match status" value="1"/>
</dbReference>
<dbReference type="SUPFAM" id="SSF53850">
    <property type="entry name" value="Periplasmic binding protein-like II"/>
    <property type="match status" value="1"/>
</dbReference>
<dbReference type="SMART" id="SM00062">
    <property type="entry name" value="PBPb"/>
    <property type="match status" value="1"/>
</dbReference>
<sequence length="628" mass="67808">MHSEGMTGQGSGHGPDTVIAGRYRLLSQLGRGGMGVVWEALDTSLDRKVAVKGLLYPGAVTPVAQAQWVNRARREAQAIARIGHQNVVAVHDVIEDGNQVWIVMELLNSRSLADLLREQQQLSVPHAARIGLQVLRGLTAVHEAGVLHRDVKPHNILFRPDGRALLMDFGIATFEGAVQVTRSHEIIGTPQYLAPELLSRTPEHPHTATAASDLWALGVTLYEMVEGRRPFDGATSYEVLIAVRESPAPPMKYAGPLAALIDALLRKDPAQRPDATEAERMLQDVTRDFGALDTPAAARPARPARQEPATGAGRPETTGGGRRDRWKVPAAVLCTALLAGTAWFVWGQRDGTGAQGGEGAGKGGASHAAGAEPRYSDTHDILRIGVKRDQPGLSVKSGDTYKGFEVDLAKAVARELGFDEGQVRFVSVNSGNRSDYLRTGRADLVLATYSISDEREREEKVAFAGPYYQALKGLLVRKNRPYNDLSDLQRDPGAEVCTARDSVYESWIKTEGLAGQQVLRSGFEDCVKALLDPRTDVYAVATDDVIVAGLADKYHQKTKALESLGGAEGYGVATDAERTGLHTEVCAALAKIMDTSAGKASTWARIYDRHLKPIMKQPAPGEPQPTHC</sequence>
<keyword evidence="3 10" id="KW-0808">Transferase</keyword>
<evidence type="ECO:0000256" key="2">
    <source>
        <dbReference type="ARBA" id="ARBA00012513"/>
    </source>
</evidence>
<feature type="domain" description="Protein kinase" evidence="9">
    <location>
        <begin position="23"/>
        <end position="282"/>
    </location>
</feature>
<keyword evidence="11" id="KW-1185">Reference proteome</keyword>
<protein>
    <recommendedName>
        <fullName evidence="2">non-specific serine/threonine protein kinase</fullName>
        <ecNumber evidence="2">2.7.11.1</ecNumber>
    </recommendedName>
</protein>
<proteinExistence type="inferred from homology"/>
<keyword evidence="6 7" id="KW-0067">ATP-binding</keyword>
<name>A0ABU2RYV0_9ACTN</name>
<dbReference type="InterPro" id="IPR017441">
    <property type="entry name" value="Protein_kinase_ATP_BS"/>
</dbReference>
<dbReference type="EMBL" id="JAVREX010000028">
    <property type="protein sequence ID" value="MDT0432763.1"/>
    <property type="molecule type" value="Genomic_DNA"/>
</dbReference>
<evidence type="ECO:0000256" key="5">
    <source>
        <dbReference type="ARBA" id="ARBA00022777"/>
    </source>
</evidence>
<comment type="caution">
    <text evidence="10">The sequence shown here is derived from an EMBL/GenBank/DDBJ whole genome shotgun (WGS) entry which is preliminary data.</text>
</comment>
<dbReference type="Pfam" id="PF00069">
    <property type="entry name" value="Pkinase"/>
    <property type="match status" value="1"/>
</dbReference>
<evidence type="ECO:0000256" key="8">
    <source>
        <dbReference type="SAM" id="MobiDB-lite"/>
    </source>
</evidence>
<dbReference type="InterPro" id="IPR000719">
    <property type="entry name" value="Prot_kinase_dom"/>
</dbReference>
<keyword evidence="5 10" id="KW-0418">Kinase</keyword>
<comment type="similarity">
    <text evidence="1">Belongs to the protein kinase superfamily. NEK Ser/Thr protein kinase family. NIMA subfamily.</text>
</comment>
<dbReference type="SUPFAM" id="SSF56112">
    <property type="entry name" value="Protein kinase-like (PK-like)"/>
    <property type="match status" value="1"/>
</dbReference>
<feature type="binding site" evidence="7">
    <location>
        <position position="52"/>
    </location>
    <ligand>
        <name>ATP</name>
        <dbReference type="ChEBI" id="CHEBI:30616"/>
    </ligand>
</feature>
<dbReference type="PANTHER" id="PTHR43671">
    <property type="entry name" value="SERINE/THREONINE-PROTEIN KINASE NEK"/>
    <property type="match status" value="1"/>
</dbReference>
<dbReference type="PROSITE" id="PS50011">
    <property type="entry name" value="PROTEIN_KINASE_DOM"/>
    <property type="match status" value="1"/>
</dbReference>
<keyword evidence="4 7" id="KW-0547">Nucleotide-binding</keyword>
<dbReference type="Gene3D" id="3.30.200.20">
    <property type="entry name" value="Phosphorylase Kinase, domain 1"/>
    <property type="match status" value="1"/>
</dbReference>
<evidence type="ECO:0000256" key="7">
    <source>
        <dbReference type="PROSITE-ProRule" id="PRU10141"/>
    </source>
</evidence>
<dbReference type="InterPro" id="IPR001638">
    <property type="entry name" value="Solute-binding_3/MltF_N"/>
</dbReference>
<dbReference type="Proteomes" id="UP001183777">
    <property type="component" value="Unassembled WGS sequence"/>
</dbReference>
<dbReference type="Gene3D" id="3.40.190.10">
    <property type="entry name" value="Periplasmic binding protein-like II"/>
    <property type="match status" value="2"/>
</dbReference>
<evidence type="ECO:0000313" key="10">
    <source>
        <dbReference type="EMBL" id="MDT0432763.1"/>
    </source>
</evidence>
<dbReference type="InterPro" id="IPR008271">
    <property type="entry name" value="Ser/Thr_kinase_AS"/>
</dbReference>
<feature type="region of interest" description="Disordered" evidence="8">
    <location>
        <begin position="293"/>
        <end position="324"/>
    </location>
</feature>
<dbReference type="PROSITE" id="PS00107">
    <property type="entry name" value="PROTEIN_KINASE_ATP"/>
    <property type="match status" value="1"/>
</dbReference>
<dbReference type="EC" id="2.7.11.1" evidence="2"/>